<accession>A0ABN8B5U0</accession>
<feature type="transmembrane region" description="Helical" evidence="6">
    <location>
        <begin position="371"/>
        <end position="396"/>
    </location>
</feature>
<dbReference type="PANTHER" id="PTHR48021">
    <property type="match status" value="1"/>
</dbReference>
<feature type="transmembrane region" description="Helical" evidence="6">
    <location>
        <begin position="59"/>
        <end position="79"/>
    </location>
</feature>
<feature type="transmembrane region" description="Helical" evidence="6">
    <location>
        <begin position="269"/>
        <end position="286"/>
    </location>
</feature>
<keyword evidence="2 6" id="KW-0812">Transmembrane</keyword>
<feature type="transmembrane region" description="Helical" evidence="6">
    <location>
        <begin position="437"/>
        <end position="459"/>
    </location>
</feature>
<organism evidence="8 9">
    <name type="scientific">Chilo suppressalis</name>
    <name type="common">Asiatic rice borer moth</name>
    <dbReference type="NCBI Taxonomy" id="168631"/>
    <lineage>
        <taxon>Eukaryota</taxon>
        <taxon>Metazoa</taxon>
        <taxon>Ecdysozoa</taxon>
        <taxon>Arthropoda</taxon>
        <taxon>Hexapoda</taxon>
        <taxon>Insecta</taxon>
        <taxon>Pterygota</taxon>
        <taxon>Neoptera</taxon>
        <taxon>Endopterygota</taxon>
        <taxon>Lepidoptera</taxon>
        <taxon>Glossata</taxon>
        <taxon>Ditrysia</taxon>
        <taxon>Pyraloidea</taxon>
        <taxon>Crambidae</taxon>
        <taxon>Crambinae</taxon>
        <taxon>Chilo</taxon>
    </lineage>
</organism>
<evidence type="ECO:0000259" key="7">
    <source>
        <dbReference type="PROSITE" id="PS50850"/>
    </source>
</evidence>
<feature type="transmembrane region" description="Helical" evidence="6">
    <location>
        <begin position="408"/>
        <end position="425"/>
    </location>
</feature>
<feature type="transmembrane region" description="Helical" evidence="6">
    <location>
        <begin position="145"/>
        <end position="163"/>
    </location>
</feature>
<dbReference type="SUPFAM" id="SSF103473">
    <property type="entry name" value="MFS general substrate transporter"/>
    <property type="match status" value="1"/>
</dbReference>
<dbReference type="InterPro" id="IPR005828">
    <property type="entry name" value="MFS_sugar_transport-like"/>
</dbReference>
<evidence type="ECO:0000256" key="6">
    <source>
        <dbReference type="SAM" id="Phobius"/>
    </source>
</evidence>
<dbReference type="InterPro" id="IPR036259">
    <property type="entry name" value="MFS_trans_sf"/>
</dbReference>
<gene>
    <name evidence="8" type="ORF">CHILSU_LOCUS6895</name>
</gene>
<feature type="transmembrane region" description="Helical" evidence="6">
    <location>
        <begin position="16"/>
        <end position="39"/>
    </location>
</feature>
<evidence type="ECO:0000256" key="1">
    <source>
        <dbReference type="ARBA" id="ARBA00004141"/>
    </source>
</evidence>
<dbReference type="Pfam" id="PF00083">
    <property type="entry name" value="Sugar_tr"/>
    <property type="match status" value="1"/>
</dbReference>
<dbReference type="InterPro" id="IPR050549">
    <property type="entry name" value="MFS_Trehalose_Transporter"/>
</dbReference>
<dbReference type="InterPro" id="IPR020846">
    <property type="entry name" value="MFS_dom"/>
</dbReference>
<keyword evidence="3 6" id="KW-1133">Transmembrane helix</keyword>
<evidence type="ECO:0000256" key="3">
    <source>
        <dbReference type="ARBA" id="ARBA00022989"/>
    </source>
</evidence>
<keyword evidence="9" id="KW-1185">Reference proteome</keyword>
<dbReference type="EMBL" id="OU963917">
    <property type="protein sequence ID" value="CAH0403613.1"/>
    <property type="molecule type" value="Genomic_DNA"/>
</dbReference>
<feature type="transmembrane region" description="Helical" evidence="6">
    <location>
        <begin position="339"/>
        <end position="359"/>
    </location>
</feature>
<comment type="subcellular location">
    <subcellularLocation>
        <location evidence="1">Membrane</location>
        <topology evidence="1">Multi-pass membrane protein</topology>
    </subcellularLocation>
</comment>
<keyword evidence="4 6" id="KW-0472">Membrane</keyword>
<evidence type="ECO:0000256" key="5">
    <source>
        <dbReference type="ARBA" id="ARBA00023180"/>
    </source>
</evidence>
<reference evidence="8" key="1">
    <citation type="submission" date="2021-12" db="EMBL/GenBank/DDBJ databases">
        <authorList>
            <person name="King R."/>
        </authorList>
    </citation>
    <scope>NUCLEOTIDE SEQUENCE</scope>
</reference>
<dbReference type="InterPro" id="IPR003663">
    <property type="entry name" value="Sugar/inositol_transpt"/>
</dbReference>
<sequence>MGENVSRWITPFTKQCWVCGGVGLNMLQMGLIFGISSTLLPQLRESGSPIPIDEEDGSWIAAVPGITLIGGNLIVPVLMGKFGRKIANIASIVILGVGWCCILLASNVTTLLIARSLHGVGMGMISTLGPVVVGEYTTPANRGAFLMSLAVSIAVGVLAVHAMGSYLTWKTVSIICACLNAVTLLIVLCSPESPSWLASQGRYDKCKTIFRWLRGDNEEKELDELINANMKARKFLEEQSSLKSSQPNFMVKLKQEYQNFKDIVKNREFFLPIIIMFHVSGLGQWSGINFFCSYGMDFIDLVIGKGVDAALILISLDFQRAVSTTIGLAIVKKIKRKTLMNLSIGLNLLAMMTTAAYVYFKTHNLLPFDSIYIGIALLHIQMFPIAIGGMPLLVILSGELFPLRFKSLAGGISAVLYSLTIFVSIKTVPFLLNNLQLTGMFLVYAALSLYCLGMANVFLPETKDKTLQAIEEEFKGVKKPVQPMDVFTTKPV</sequence>
<dbReference type="Proteomes" id="UP001153292">
    <property type="component" value="Chromosome 24"/>
</dbReference>
<protein>
    <recommendedName>
        <fullName evidence="7">Major facilitator superfamily (MFS) profile domain-containing protein</fullName>
    </recommendedName>
</protein>
<dbReference type="PANTHER" id="PTHR48021:SF68">
    <property type="entry name" value="MAJOR FACILITATOR SUPERFAMILY (MFS) PROFILE DOMAIN-CONTAINING PROTEIN"/>
    <property type="match status" value="1"/>
</dbReference>
<evidence type="ECO:0000256" key="4">
    <source>
        <dbReference type="ARBA" id="ARBA00023136"/>
    </source>
</evidence>
<evidence type="ECO:0000313" key="8">
    <source>
        <dbReference type="EMBL" id="CAH0403613.1"/>
    </source>
</evidence>
<feature type="domain" description="Major facilitator superfamily (MFS) profile" evidence="7">
    <location>
        <begin position="18"/>
        <end position="463"/>
    </location>
</feature>
<dbReference type="PROSITE" id="PS50850">
    <property type="entry name" value="MFS"/>
    <property type="match status" value="1"/>
</dbReference>
<evidence type="ECO:0000256" key="2">
    <source>
        <dbReference type="ARBA" id="ARBA00022692"/>
    </source>
</evidence>
<proteinExistence type="predicted"/>
<dbReference type="PRINTS" id="PR00171">
    <property type="entry name" value="SUGRTRNSPORT"/>
</dbReference>
<evidence type="ECO:0000313" key="9">
    <source>
        <dbReference type="Proteomes" id="UP001153292"/>
    </source>
</evidence>
<name>A0ABN8B5U0_CHISP</name>
<keyword evidence="5" id="KW-0325">Glycoprotein</keyword>
<feature type="transmembrane region" description="Helical" evidence="6">
    <location>
        <begin position="86"/>
        <end position="106"/>
    </location>
</feature>
<dbReference type="Gene3D" id="1.20.1250.20">
    <property type="entry name" value="MFS general substrate transporter like domains"/>
    <property type="match status" value="1"/>
</dbReference>